<dbReference type="EMBL" id="UZAE01013114">
    <property type="protein sequence ID" value="VDO08296.1"/>
    <property type="molecule type" value="Genomic_DNA"/>
</dbReference>
<name>A0A0R3TSG6_RODNA</name>
<evidence type="ECO:0000313" key="3">
    <source>
        <dbReference type="Proteomes" id="UP000278807"/>
    </source>
</evidence>
<evidence type="ECO:0000313" key="2">
    <source>
        <dbReference type="EMBL" id="VDO08296.1"/>
    </source>
</evidence>
<keyword evidence="1" id="KW-0812">Transmembrane</keyword>
<dbReference type="WBParaSite" id="HNAJ_0001058601-mRNA-1">
    <property type="protein sequence ID" value="HNAJ_0001058601-mRNA-1"/>
    <property type="gene ID" value="HNAJ_0001058601"/>
</dbReference>
<dbReference type="AlphaFoldDB" id="A0A0R3TSG6"/>
<keyword evidence="3" id="KW-1185">Reference proteome</keyword>
<dbReference type="OrthoDB" id="6244776at2759"/>
<reference evidence="4" key="1">
    <citation type="submission" date="2017-02" db="UniProtKB">
        <authorList>
            <consortium name="WormBaseParasite"/>
        </authorList>
    </citation>
    <scope>IDENTIFICATION</scope>
</reference>
<reference evidence="2 3" key="2">
    <citation type="submission" date="2018-11" db="EMBL/GenBank/DDBJ databases">
        <authorList>
            <consortium name="Pathogen Informatics"/>
        </authorList>
    </citation>
    <scope>NUCLEOTIDE SEQUENCE [LARGE SCALE GENOMIC DNA]</scope>
</reference>
<organism evidence="4">
    <name type="scientific">Rodentolepis nana</name>
    <name type="common">Dwarf tapeworm</name>
    <name type="synonym">Hymenolepis nana</name>
    <dbReference type="NCBI Taxonomy" id="102285"/>
    <lineage>
        <taxon>Eukaryota</taxon>
        <taxon>Metazoa</taxon>
        <taxon>Spiralia</taxon>
        <taxon>Lophotrochozoa</taxon>
        <taxon>Platyhelminthes</taxon>
        <taxon>Cestoda</taxon>
        <taxon>Eucestoda</taxon>
        <taxon>Cyclophyllidea</taxon>
        <taxon>Hymenolepididae</taxon>
        <taxon>Rodentolepis</taxon>
    </lineage>
</organism>
<dbReference type="Proteomes" id="UP000278807">
    <property type="component" value="Unassembled WGS sequence"/>
</dbReference>
<accession>A0A0R3TSG6</accession>
<evidence type="ECO:0000256" key="1">
    <source>
        <dbReference type="SAM" id="Phobius"/>
    </source>
</evidence>
<evidence type="ECO:0000313" key="4">
    <source>
        <dbReference type="WBParaSite" id="HNAJ_0001058601-mRNA-1"/>
    </source>
</evidence>
<feature type="transmembrane region" description="Helical" evidence="1">
    <location>
        <begin position="378"/>
        <end position="402"/>
    </location>
</feature>
<keyword evidence="1" id="KW-0472">Membrane</keyword>
<protein>
    <submittedName>
        <fullName evidence="2 4">Uncharacterized protein</fullName>
    </submittedName>
</protein>
<proteinExistence type="predicted"/>
<keyword evidence="1" id="KW-1133">Transmembrane helix</keyword>
<sequence length="413" mass="45876">MVCLPLVLNSPQQYQLDNEINEIIEESWGHWMNLTSSFVNQHLGFADNSTQNNITLENHLLITIPRNLVSALFSQCAGPSGNESLFKAISLDIKFNFTGLLNVPIFRSKAIEFKGYFVAQAVEMMVEKLEVGLLPPNFELLLEALVSERNNEKSEETGSTTALDTADRFWSEAIKGASDRERAIRTALVSLHTDKQILKRTTHLQRILGQDFVIVRNSSSSCSFRLAQLPRISHYALRLIRSTRKSFRFKEQLQGLLRAAVTLNQISKLPSFTQSLSNFAGLAYKMGLSKASSKTSIQNLLLSVHGVIGMEFDRIVSAFETHIAAKVINARLASALERFTAPCDRLGAIAWDAVKSTCIVNSPAMMKQGKFVPIFQRMAAVGLAILLLISLYSLLCLIYICIIKSLSSSKQSA</sequence>
<gene>
    <name evidence="2" type="ORF">HNAJ_LOCUS10581</name>
</gene>